<dbReference type="GO" id="GO:0019290">
    <property type="term" value="P:siderophore biosynthetic process"/>
    <property type="evidence" value="ECO:0007669"/>
    <property type="project" value="InterPro"/>
</dbReference>
<keyword evidence="8" id="KW-1185">Reference proteome</keyword>
<dbReference type="GO" id="GO:0046677">
    <property type="term" value="P:response to antibiotic"/>
    <property type="evidence" value="ECO:0007669"/>
    <property type="project" value="UniProtKB-KW"/>
</dbReference>
<dbReference type="SMART" id="SM01006">
    <property type="entry name" value="AlcB"/>
    <property type="match status" value="1"/>
</dbReference>
<keyword evidence="7" id="KW-0808">Transferase</keyword>
<dbReference type="EMBL" id="JACHND010000001">
    <property type="protein sequence ID" value="MBB4699972.1"/>
    <property type="molecule type" value="Genomic_DNA"/>
</dbReference>
<proteinExistence type="predicted"/>
<dbReference type="RefSeq" id="WP_203959050.1">
    <property type="nucleotide sequence ID" value="NZ_BOOV01000010.1"/>
</dbReference>
<keyword evidence="4" id="KW-0046">Antibiotic resistance</keyword>
<comment type="caution">
    <text evidence="7">The sequence shown here is derived from an EMBL/GenBank/DDBJ whole genome shotgun (WGS) entry which is preliminary data.</text>
</comment>
<organism evidence="7 8">
    <name type="scientific">Sphaerisporangium siamense</name>
    <dbReference type="NCBI Taxonomy" id="795645"/>
    <lineage>
        <taxon>Bacteria</taxon>
        <taxon>Bacillati</taxon>
        <taxon>Actinomycetota</taxon>
        <taxon>Actinomycetes</taxon>
        <taxon>Streptosporangiales</taxon>
        <taxon>Streptosporangiaceae</taxon>
        <taxon>Sphaerisporangium</taxon>
    </lineage>
</organism>
<dbReference type="InterPro" id="IPR000182">
    <property type="entry name" value="GNAT_dom"/>
</dbReference>
<evidence type="ECO:0000313" key="7">
    <source>
        <dbReference type="EMBL" id="MBB4699972.1"/>
    </source>
</evidence>
<keyword evidence="7" id="KW-0012">Acyltransferase</keyword>
<dbReference type="AlphaFoldDB" id="A0A7W7D4D0"/>
<dbReference type="PANTHER" id="PTHR31438:SF1">
    <property type="entry name" value="LYSINE N-ACYLTRANSFERASE C17G9.06C-RELATED"/>
    <property type="match status" value="1"/>
</dbReference>
<dbReference type="PANTHER" id="PTHR31438">
    <property type="entry name" value="LYSINE N-ACYLTRANSFERASE C17G9.06C-RELATED"/>
    <property type="match status" value="1"/>
</dbReference>
<sequence length="203" mass="22509">MNRSAGGGPHLPDATSHPEAQMITWRRLTEQDFPLLREWLEQPHVARWWNHDTSPEGVARDFGPATRGEDPSEDLLVFHDGRPLGLVQRSKYADVPEYVAELAPVVKVPEGAVGIDYLIGDPARVGVGLGTEMIRTVVERTWTDIPAATCVLVPVSAANRRSWRALEKAGLRRVAEGDLEPDNPIDDWAHYVYRIDRHPGAGA</sequence>
<evidence type="ECO:0000313" key="8">
    <source>
        <dbReference type="Proteomes" id="UP000542210"/>
    </source>
</evidence>
<dbReference type="Pfam" id="PF13523">
    <property type="entry name" value="Acetyltransf_8"/>
    <property type="match status" value="1"/>
</dbReference>
<dbReference type="PROSITE" id="PS51186">
    <property type="entry name" value="GNAT"/>
    <property type="match status" value="1"/>
</dbReference>
<evidence type="ECO:0000256" key="1">
    <source>
        <dbReference type="ARBA" id="ARBA00003818"/>
    </source>
</evidence>
<dbReference type="InterPro" id="IPR019432">
    <property type="entry name" value="Acyltransferase_MbtK/IucB-like"/>
</dbReference>
<comment type="pathway">
    <text evidence="2">Siderophore biosynthesis; mycobactin biosynthesis.</text>
</comment>
<dbReference type="InterPro" id="IPR016181">
    <property type="entry name" value="Acyl_CoA_acyltransferase"/>
</dbReference>
<dbReference type="Gene3D" id="3.40.630.30">
    <property type="match status" value="1"/>
</dbReference>
<evidence type="ECO:0000256" key="4">
    <source>
        <dbReference type="ARBA" id="ARBA00023251"/>
    </source>
</evidence>
<evidence type="ECO:0000256" key="3">
    <source>
        <dbReference type="ARBA" id="ARBA00020586"/>
    </source>
</evidence>
<feature type="domain" description="N-acetyltransferase" evidence="6">
    <location>
        <begin position="23"/>
        <end position="198"/>
    </location>
</feature>
<accession>A0A7W7D4D0</accession>
<dbReference type="Proteomes" id="UP000542210">
    <property type="component" value="Unassembled WGS sequence"/>
</dbReference>
<evidence type="ECO:0000256" key="2">
    <source>
        <dbReference type="ARBA" id="ARBA00005102"/>
    </source>
</evidence>
<comment type="function">
    <text evidence="1">Acyltransferase required for the direct transfer of medium- to long-chain fatty acyl moieties from a carrier protein (MbtL) on to the epsilon-amino group of lysine residue in the mycobactin core.</text>
</comment>
<reference evidence="7 8" key="1">
    <citation type="submission" date="2020-08" db="EMBL/GenBank/DDBJ databases">
        <title>Sequencing the genomes of 1000 actinobacteria strains.</title>
        <authorList>
            <person name="Klenk H.-P."/>
        </authorList>
    </citation>
    <scope>NUCLEOTIDE SEQUENCE [LARGE SCALE GENOMIC DNA]</scope>
    <source>
        <strain evidence="7 8">DSM 45784</strain>
    </source>
</reference>
<dbReference type="SUPFAM" id="SSF55729">
    <property type="entry name" value="Acyl-CoA N-acyltransferases (Nat)"/>
    <property type="match status" value="1"/>
</dbReference>
<dbReference type="UniPathway" id="UPA00011"/>
<gene>
    <name evidence="7" type="ORF">BJ982_001516</name>
</gene>
<evidence type="ECO:0000259" key="6">
    <source>
        <dbReference type="PROSITE" id="PS51186"/>
    </source>
</evidence>
<name>A0A7W7D4D0_9ACTN</name>
<evidence type="ECO:0000256" key="5">
    <source>
        <dbReference type="ARBA" id="ARBA00031122"/>
    </source>
</evidence>
<protein>
    <recommendedName>
        <fullName evidence="3">Lysine N-acyltransferase MbtK</fullName>
    </recommendedName>
    <alternativeName>
        <fullName evidence="5">Mycobactin synthase protein K</fullName>
    </alternativeName>
</protein>
<dbReference type="GO" id="GO:0016410">
    <property type="term" value="F:N-acyltransferase activity"/>
    <property type="evidence" value="ECO:0007669"/>
    <property type="project" value="TreeGrafter"/>
</dbReference>